<keyword evidence="2" id="KW-0489">Methyltransferase</keyword>
<dbReference type="PANTHER" id="PTHR43591:SF109">
    <property type="entry name" value="METHYLTRANSFERASE TYPE 11 DOMAIN-CONTAINING PROTEIN"/>
    <property type="match status" value="1"/>
</dbReference>
<proteinExistence type="predicted"/>
<dbReference type="EMBL" id="JBHUEH010000032">
    <property type="protein sequence ID" value="MFD1888418.1"/>
    <property type="molecule type" value="Genomic_DNA"/>
</dbReference>
<dbReference type="InterPro" id="IPR029063">
    <property type="entry name" value="SAM-dependent_MTases_sf"/>
</dbReference>
<dbReference type="RefSeq" id="WP_347323137.1">
    <property type="nucleotide sequence ID" value="NZ_JBCGUH010000001.1"/>
</dbReference>
<name>A0ABW4RQ54_9BACL</name>
<dbReference type="GO" id="GO:0008168">
    <property type="term" value="F:methyltransferase activity"/>
    <property type="evidence" value="ECO:0007669"/>
    <property type="project" value="UniProtKB-KW"/>
</dbReference>
<evidence type="ECO:0000313" key="2">
    <source>
        <dbReference type="EMBL" id="MFD1888418.1"/>
    </source>
</evidence>
<organism evidence="2 3">
    <name type="scientific">Paenibacillus wenxiniae</name>
    <dbReference type="NCBI Taxonomy" id="1636843"/>
    <lineage>
        <taxon>Bacteria</taxon>
        <taxon>Bacillati</taxon>
        <taxon>Bacillota</taxon>
        <taxon>Bacilli</taxon>
        <taxon>Bacillales</taxon>
        <taxon>Paenibacillaceae</taxon>
        <taxon>Paenibacillus</taxon>
    </lineage>
</organism>
<dbReference type="Pfam" id="PF08241">
    <property type="entry name" value="Methyltransf_11"/>
    <property type="match status" value="1"/>
</dbReference>
<keyword evidence="3" id="KW-1185">Reference proteome</keyword>
<evidence type="ECO:0000313" key="3">
    <source>
        <dbReference type="Proteomes" id="UP001597233"/>
    </source>
</evidence>
<gene>
    <name evidence="2" type="ORF">ACFSC9_23290</name>
</gene>
<reference evidence="3" key="1">
    <citation type="journal article" date="2019" name="Int. J. Syst. Evol. Microbiol.">
        <title>The Global Catalogue of Microorganisms (GCM) 10K type strain sequencing project: providing services to taxonomists for standard genome sequencing and annotation.</title>
        <authorList>
            <consortium name="The Broad Institute Genomics Platform"/>
            <consortium name="The Broad Institute Genome Sequencing Center for Infectious Disease"/>
            <person name="Wu L."/>
            <person name="Ma J."/>
        </authorList>
    </citation>
    <scope>NUCLEOTIDE SEQUENCE [LARGE SCALE GENOMIC DNA]</scope>
    <source>
        <strain evidence="3">CCUG 54950</strain>
    </source>
</reference>
<dbReference type="CDD" id="cd02440">
    <property type="entry name" value="AdoMet_MTases"/>
    <property type="match status" value="1"/>
</dbReference>
<dbReference type="PANTHER" id="PTHR43591">
    <property type="entry name" value="METHYLTRANSFERASE"/>
    <property type="match status" value="1"/>
</dbReference>
<dbReference type="GO" id="GO:0032259">
    <property type="term" value="P:methylation"/>
    <property type="evidence" value="ECO:0007669"/>
    <property type="project" value="UniProtKB-KW"/>
</dbReference>
<sequence>MITKNECFTYKEFVDKYQSYLYPMLGAHISRLYNRQGGIIIDMGTGPGYLSSELVERTGGKVHAVDINPAMHELTSLLLKKKNIEHMVSCDIVDVHNQHYPDDYADLIVSYSCLHHWEDPVKGLAECYRVLAQGGLMIILDTLPNDKKTLQALERSIVEPEYFRFVREAFEESYSFEQIEAFVEQAGISAYELKQFNFSEEDMIDCLEILEELVIPEVDEDANAKSWILIVRK</sequence>
<comment type="caution">
    <text evidence="2">The sequence shown here is derived from an EMBL/GenBank/DDBJ whole genome shotgun (WGS) entry which is preliminary data.</text>
</comment>
<feature type="domain" description="Methyltransferase type 11" evidence="1">
    <location>
        <begin position="42"/>
        <end position="139"/>
    </location>
</feature>
<protein>
    <submittedName>
        <fullName evidence="2">Class I SAM-dependent methyltransferase</fullName>
        <ecNumber evidence="2">2.1.1.-</ecNumber>
    </submittedName>
</protein>
<accession>A0ABW4RQ54</accession>
<dbReference type="SUPFAM" id="SSF53335">
    <property type="entry name" value="S-adenosyl-L-methionine-dependent methyltransferases"/>
    <property type="match status" value="1"/>
</dbReference>
<dbReference type="Gene3D" id="3.40.50.150">
    <property type="entry name" value="Vaccinia Virus protein VP39"/>
    <property type="match status" value="1"/>
</dbReference>
<dbReference type="InterPro" id="IPR013216">
    <property type="entry name" value="Methyltransf_11"/>
</dbReference>
<evidence type="ECO:0000259" key="1">
    <source>
        <dbReference type="Pfam" id="PF08241"/>
    </source>
</evidence>
<dbReference type="EC" id="2.1.1.-" evidence="2"/>
<keyword evidence="2" id="KW-0808">Transferase</keyword>
<dbReference type="Proteomes" id="UP001597233">
    <property type="component" value="Unassembled WGS sequence"/>
</dbReference>